<dbReference type="InterPro" id="IPR020894">
    <property type="entry name" value="Cadherin_CS"/>
</dbReference>
<keyword evidence="3" id="KW-0732">Signal</keyword>
<dbReference type="SUPFAM" id="SSF49313">
    <property type="entry name" value="Cadherin-like"/>
    <property type="match status" value="2"/>
</dbReference>
<keyword evidence="6" id="KW-1133">Transmembrane helix</keyword>
<protein>
    <submittedName>
        <fullName evidence="10">Protocadherin Fat 1-like protein</fullName>
    </submittedName>
</protein>
<dbReference type="Pfam" id="PF00028">
    <property type="entry name" value="Cadherin"/>
    <property type="match status" value="2"/>
</dbReference>
<evidence type="ECO:0000313" key="11">
    <source>
        <dbReference type="Proteomes" id="UP000290572"/>
    </source>
</evidence>
<keyword evidence="4" id="KW-0677">Repeat</keyword>
<feature type="domain" description="Cadherin" evidence="9">
    <location>
        <begin position="92"/>
        <end position="188"/>
    </location>
</feature>
<dbReference type="InterPro" id="IPR002126">
    <property type="entry name" value="Cadherin-like_dom"/>
</dbReference>
<keyword evidence="5 8" id="KW-0106">Calcium</keyword>
<dbReference type="GO" id="GO:0005912">
    <property type="term" value="C:adherens junction"/>
    <property type="evidence" value="ECO:0007669"/>
    <property type="project" value="TreeGrafter"/>
</dbReference>
<name>A0A498NNS5_LABRO</name>
<sequence>MDLGVIEVITNISPDVRLVLEPYMSSIVMKYVELVYSDGDSIAIVRTIKPLDAEEIKMGADAFYYFVSCVRGPKNARVLYVLDVNDNSPIFQSKSYSATVSEAMAVGSNVLSVTARDADVYMDNKRITYSILPPDEFEVSYDVQMNACNIKLAKPLNYNNAQQYNFIVEAKDIEGLSDTATVTIAVEDYPYFDHSLYKASIEKNKIGHVSDVTPEAIKVHNDNRSINKPVVYSITTVVPNEYQNSFEIDQNNGVISVTTTLDREETEQIAVFIQMQYTFPGKTKHLYKCPSLGRNGITGSSIWYLFRKGSKAESVYVDTHYLPSLQFLLSVLHKQRLTDRPLLPVLVLTHPPTSPPQVYPVQTQNIEKKRDAVVCCLINYLGERQEDLFHDCQECVDYTDKTMKVIVKHNVMAEEDSSDLSIVIEGNQVMEGCGSRTKACIMLMGLIYAINIEYPKELKNTFEAFQKLFLEIVGAKLLKKVHSLKNKLMQ</sequence>
<dbReference type="Proteomes" id="UP000290572">
    <property type="component" value="Unassembled WGS sequence"/>
</dbReference>
<dbReference type="PROSITE" id="PS00232">
    <property type="entry name" value="CADHERIN_1"/>
    <property type="match status" value="1"/>
</dbReference>
<dbReference type="GO" id="GO:0007156">
    <property type="term" value="P:homophilic cell adhesion via plasma membrane adhesion molecules"/>
    <property type="evidence" value="ECO:0007669"/>
    <property type="project" value="InterPro"/>
</dbReference>
<dbReference type="GO" id="GO:0016477">
    <property type="term" value="P:cell migration"/>
    <property type="evidence" value="ECO:0007669"/>
    <property type="project" value="TreeGrafter"/>
</dbReference>
<reference evidence="10 11" key="1">
    <citation type="submission" date="2018-03" db="EMBL/GenBank/DDBJ databases">
        <title>Draft genome sequence of Rohu Carp (Labeo rohita).</title>
        <authorList>
            <person name="Das P."/>
            <person name="Kushwaha B."/>
            <person name="Joshi C.G."/>
            <person name="Kumar D."/>
            <person name="Nagpure N.S."/>
            <person name="Sahoo L."/>
            <person name="Das S.P."/>
            <person name="Bit A."/>
            <person name="Patnaik S."/>
            <person name="Meher P.K."/>
            <person name="Jayasankar P."/>
            <person name="Koringa P.G."/>
            <person name="Patel N.V."/>
            <person name="Hinsu A.T."/>
            <person name="Kumar R."/>
            <person name="Pandey M."/>
            <person name="Agarwal S."/>
            <person name="Srivastava S."/>
            <person name="Singh M."/>
            <person name="Iquebal M.A."/>
            <person name="Jaiswal S."/>
            <person name="Angadi U.B."/>
            <person name="Kumar N."/>
            <person name="Raza M."/>
            <person name="Shah T.M."/>
            <person name="Rai A."/>
            <person name="Jena J.K."/>
        </authorList>
    </citation>
    <scope>NUCLEOTIDE SEQUENCE [LARGE SCALE GENOMIC DNA]</scope>
    <source>
        <strain evidence="10">DASCIFA01</strain>
        <tissue evidence="10">Testis</tissue>
    </source>
</reference>
<dbReference type="CDD" id="cd11304">
    <property type="entry name" value="Cadherin_repeat"/>
    <property type="match status" value="2"/>
</dbReference>
<evidence type="ECO:0000313" key="10">
    <source>
        <dbReference type="EMBL" id="RXN33585.1"/>
    </source>
</evidence>
<dbReference type="GO" id="GO:0016342">
    <property type="term" value="C:catenin complex"/>
    <property type="evidence" value="ECO:0007669"/>
    <property type="project" value="TreeGrafter"/>
</dbReference>
<dbReference type="GO" id="GO:0005509">
    <property type="term" value="F:calcium ion binding"/>
    <property type="evidence" value="ECO:0007669"/>
    <property type="project" value="UniProtKB-UniRule"/>
</dbReference>
<evidence type="ECO:0000256" key="1">
    <source>
        <dbReference type="ARBA" id="ARBA00004167"/>
    </source>
</evidence>
<organism evidence="10 11">
    <name type="scientific">Labeo rohita</name>
    <name type="common">Indian major carp</name>
    <name type="synonym">Cyprinus rohita</name>
    <dbReference type="NCBI Taxonomy" id="84645"/>
    <lineage>
        <taxon>Eukaryota</taxon>
        <taxon>Metazoa</taxon>
        <taxon>Chordata</taxon>
        <taxon>Craniata</taxon>
        <taxon>Vertebrata</taxon>
        <taxon>Euteleostomi</taxon>
        <taxon>Actinopterygii</taxon>
        <taxon>Neopterygii</taxon>
        <taxon>Teleostei</taxon>
        <taxon>Ostariophysi</taxon>
        <taxon>Cypriniformes</taxon>
        <taxon>Cyprinidae</taxon>
        <taxon>Labeoninae</taxon>
        <taxon>Labeonini</taxon>
        <taxon>Labeo</taxon>
    </lineage>
</organism>
<proteinExistence type="predicted"/>
<gene>
    <name evidence="10" type="ORF">ROHU_004282</name>
</gene>
<dbReference type="GO" id="GO:0008013">
    <property type="term" value="F:beta-catenin binding"/>
    <property type="evidence" value="ECO:0007669"/>
    <property type="project" value="TreeGrafter"/>
</dbReference>
<dbReference type="GO" id="GO:0034332">
    <property type="term" value="P:adherens junction organization"/>
    <property type="evidence" value="ECO:0007669"/>
    <property type="project" value="TreeGrafter"/>
</dbReference>
<dbReference type="FunFam" id="2.60.40.60:FF:000033">
    <property type="entry name" value="FAT atypical cadherin 1"/>
    <property type="match status" value="1"/>
</dbReference>
<dbReference type="PRINTS" id="PR00205">
    <property type="entry name" value="CADHERIN"/>
</dbReference>
<dbReference type="InterPro" id="IPR015919">
    <property type="entry name" value="Cadherin-like_sf"/>
</dbReference>
<dbReference type="GO" id="GO:0000902">
    <property type="term" value="P:cell morphogenesis"/>
    <property type="evidence" value="ECO:0007669"/>
    <property type="project" value="TreeGrafter"/>
</dbReference>
<dbReference type="GO" id="GO:0007043">
    <property type="term" value="P:cell-cell junction assembly"/>
    <property type="evidence" value="ECO:0007669"/>
    <property type="project" value="TreeGrafter"/>
</dbReference>
<evidence type="ECO:0000256" key="7">
    <source>
        <dbReference type="ARBA" id="ARBA00023136"/>
    </source>
</evidence>
<dbReference type="GO" id="GO:0045296">
    <property type="term" value="F:cadherin binding"/>
    <property type="evidence" value="ECO:0007669"/>
    <property type="project" value="TreeGrafter"/>
</dbReference>
<evidence type="ECO:0000256" key="6">
    <source>
        <dbReference type="ARBA" id="ARBA00022989"/>
    </source>
</evidence>
<dbReference type="GO" id="GO:0016339">
    <property type="term" value="P:calcium-dependent cell-cell adhesion via plasma membrane cell adhesion molecules"/>
    <property type="evidence" value="ECO:0007669"/>
    <property type="project" value="TreeGrafter"/>
</dbReference>
<dbReference type="AlphaFoldDB" id="A0A498NNS5"/>
<dbReference type="EMBL" id="QBIY01011260">
    <property type="protein sequence ID" value="RXN33585.1"/>
    <property type="molecule type" value="Genomic_DNA"/>
</dbReference>
<dbReference type="PANTHER" id="PTHR24027">
    <property type="entry name" value="CADHERIN-23"/>
    <property type="match status" value="1"/>
</dbReference>
<evidence type="ECO:0000259" key="9">
    <source>
        <dbReference type="PROSITE" id="PS50268"/>
    </source>
</evidence>
<evidence type="ECO:0000256" key="5">
    <source>
        <dbReference type="ARBA" id="ARBA00022837"/>
    </source>
</evidence>
<evidence type="ECO:0000256" key="4">
    <source>
        <dbReference type="ARBA" id="ARBA00022737"/>
    </source>
</evidence>
<evidence type="ECO:0000256" key="8">
    <source>
        <dbReference type="PROSITE-ProRule" id="PRU00043"/>
    </source>
</evidence>
<dbReference type="InterPro" id="IPR039808">
    <property type="entry name" value="Cadherin"/>
</dbReference>
<keyword evidence="11" id="KW-1185">Reference proteome</keyword>
<dbReference type="GO" id="GO:0044331">
    <property type="term" value="P:cell-cell adhesion mediated by cadherin"/>
    <property type="evidence" value="ECO:0007669"/>
    <property type="project" value="TreeGrafter"/>
</dbReference>
<comment type="caution">
    <text evidence="10">The sequence shown here is derived from an EMBL/GenBank/DDBJ whole genome shotgun (WGS) entry which is preliminary data.</text>
</comment>
<keyword evidence="7" id="KW-0472">Membrane</keyword>
<feature type="domain" description="Cadherin" evidence="9">
    <location>
        <begin position="222"/>
        <end position="273"/>
    </location>
</feature>
<evidence type="ECO:0000256" key="2">
    <source>
        <dbReference type="ARBA" id="ARBA00022692"/>
    </source>
</evidence>
<comment type="subcellular location">
    <subcellularLocation>
        <location evidence="1">Membrane</location>
        <topology evidence="1">Single-pass membrane protein</topology>
    </subcellularLocation>
</comment>
<keyword evidence="2" id="KW-0812">Transmembrane</keyword>
<dbReference type="STRING" id="84645.A0A498NNS5"/>
<dbReference type="SMART" id="SM00112">
    <property type="entry name" value="CA"/>
    <property type="match status" value="1"/>
</dbReference>
<evidence type="ECO:0000256" key="3">
    <source>
        <dbReference type="ARBA" id="ARBA00022729"/>
    </source>
</evidence>
<accession>A0A498NNS5</accession>
<dbReference type="PROSITE" id="PS50268">
    <property type="entry name" value="CADHERIN_2"/>
    <property type="match status" value="2"/>
</dbReference>
<dbReference type="Gene3D" id="2.60.40.60">
    <property type="entry name" value="Cadherins"/>
    <property type="match status" value="2"/>
</dbReference>
<dbReference type="PANTHER" id="PTHR24027:SF422">
    <property type="entry name" value="CADHERIN DOMAIN-CONTAINING PROTEIN"/>
    <property type="match status" value="1"/>
</dbReference>